<feature type="region of interest" description="Disordered" evidence="1">
    <location>
        <begin position="16"/>
        <end position="81"/>
    </location>
</feature>
<dbReference type="STRING" id="1123062.SAMN02745775_10725"/>
<dbReference type="RefSeq" id="WP_092961228.1">
    <property type="nucleotide sequence ID" value="NZ_FOSQ01000007.1"/>
</dbReference>
<proteinExistence type="predicted"/>
<evidence type="ECO:0000313" key="3">
    <source>
        <dbReference type="Proteomes" id="UP000199473"/>
    </source>
</evidence>
<dbReference type="Proteomes" id="UP000199473">
    <property type="component" value="Unassembled WGS sequence"/>
</dbReference>
<keyword evidence="3" id="KW-1185">Reference proteome</keyword>
<evidence type="ECO:0000256" key="1">
    <source>
        <dbReference type="SAM" id="MobiDB-lite"/>
    </source>
</evidence>
<evidence type="ECO:0000313" key="2">
    <source>
        <dbReference type="EMBL" id="SFK77148.1"/>
    </source>
</evidence>
<organism evidence="2 3">
    <name type="scientific">Falsiroseomonas stagni DSM 19981</name>
    <dbReference type="NCBI Taxonomy" id="1123062"/>
    <lineage>
        <taxon>Bacteria</taxon>
        <taxon>Pseudomonadati</taxon>
        <taxon>Pseudomonadota</taxon>
        <taxon>Alphaproteobacteria</taxon>
        <taxon>Acetobacterales</taxon>
        <taxon>Roseomonadaceae</taxon>
        <taxon>Falsiroseomonas</taxon>
    </lineage>
</organism>
<gene>
    <name evidence="2" type="ORF">SAMN02745775_10725</name>
</gene>
<protein>
    <submittedName>
        <fullName evidence="2">Uncharacterized protein</fullName>
    </submittedName>
</protein>
<accession>A0A1I4C7N8</accession>
<dbReference type="AlphaFoldDB" id="A0A1I4C7N8"/>
<dbReference type="EMBL" id="FOSQ01000007">
    <property type="protein sequence ID" value="SFK77148.1"/>
    <property type="molecule type" value="Genomic_DNA"/>
</dbReference>
<dbReference type="OrthoDB" id="7271318at2"/>
<name>A0A1I4C7N8_9PROT</name>
<sequence>MPERFAVYRYEIERPGEADEPRYSLAPMQGVGYAGNDEPSDAHPRGNEAAEATQSHPAGHVEAPDGTSIASFEPPTLEIPGRGRVDLSAVIGVTEGDAAELGPLLRWLPA</sequence>
<reference evidence="2 3" key="1">
    <citation type="submission" date="2016-10" db="EMBL/GenBank/DDBJ databases">
        <authorList>
            <person name="de Groot N.N."/>
        </authorList>
    </citation>
    <scope>NUCLEOTIDE SEQUENCE [LARGE SCALE GENOMIC DNA]</scope>
    <source>
        <strain evidence="2 3">DSM 19981</strain>
    </source>
</reference>